<dbReference type="InterPro" id="IPR000911">
    <property type="entry name" value="Ribosomal_uL11"/>
</dbReference>
<dbReference type="InterPro" id="IPR020784">
    <property type="entry name" value="Ribosomal_uL11_N"/>
</dbReference>
<dbReference type="EMBL" id="JANEYF010003577">
    <property type="protein sequence ID" value="KAJ8935443.1"/>
    <property type="molecule type" value="Genomic_DNA"/>
</dbReference>
<keyword evidence="6 10" id="KW-0687">Ribonucleoprotein</keyword>
<keyword evidence="3" id="KW-0809">Transit peptide</keyword>
<sequence length="203" mass="22869">MSKAAARLKTLKKVVEKIRHGKLRTNIPAGMAAAGPPLGPMLGQRGINIAAFCKDFNEQTKDIKEGIPLPTRATVNPDRSYDIIIHKPPVVYFLKQAAGIQRAAMEPGKEVAGKVTLKHVYEIAKIKQEDPTLETRTLEEICLMICGIAKSCGIEVVRSIDPKEYGQFLIERRAIEEQQKKDLQEKKRSQDVKNWINKYFNMQ</sequence>
<keyword evidence="5" id="KW-0496">Mitochondrion</keyword>
<comment type="caution">
    <text evidence="13">The sequence shown here is derived from an EMBL/GenBank/DDBJ whole genome shotgun (WGS) entry which is preliminary data.</text>
</comment>
<dbReference type="InterPro" id="IPR036769">
    <property type="entry name" value="Ribosomal_uL11_C_sf"/>
</dbReference>
<evidence type="ECO:0000256" key="9">
    <source>
        <dbReference type="ARBA" id="ARBA00041455"/>
    </source>
</evidence>
<dbReference type="InterPro" id="IPR036796">
    <property type="entry name" value="Ribosomal_uL11_N_sf"/>
</dbReference>
<evidence type="ECO:0000256" key="8">
    <source>
        <dbReference type="ARBA" id="ARBA00040104"/>
    </source>
</evidence>
<dbReference type="GO" id="GO:0006412">
    <property type="term" value="P:translation"/>
    <property type="evidence" value="ECO:0007669"/>
    <property type="project" value="InterPro"/>
</dbReference>
<dbReference type="NCBIfam" id="TIGR01632">
    <property type="entry name" value="L11_bact"/>
    <property type="match status" value="1"/>
</dbReference>
<dbReference type="InterPro" id="IPR006519">
    <property type="entry name" value="Ribosomal_uL11_bac-typ"/>
</dbReference>
<evidence type="ECO:0000256" key="1">
    <source>
        <dbReference type="ARBA" id="ARBA00004173"/>
    </source>
</evidence>
<dbReference type="AlphaFoldDB" id="A0AAV8X921"/>
<evidence type="ECO:0000256" key="5">
    <source>
        <dbReference type="ARBA" id="ARBA00023128"/>
    </source>
</evidence>
<dbReference type="GO" id="GO:0070180">
    <property type="term" value="F:large ribosomal subunit rRNA binding"/>
    <property type="evidence" value="ECO:0007669"/>
    <property type="project" value="TreeGrafter"/>
</dbReference>
<accession>A0AAV8X921</accession>
<gene>
    <name evidence="13" type="ORF">NQ314_012863</name>
</gene>
<dbReference type="InterPro" id="IPR020783">
    <property type="entry name" value="Ribosomal_uL11_C"/>
</dbReference>
<dbReference type="CDD" id="cd00349">
    <property type="entry name" value="Ribosomal_L11"/>
    <property type="match status" value="1"/>
</dbReference>
<proteinExistence type="inferred from homology"/>
<protein>
    <recommendedName>
        <fullName evidence="8">Large ribosomal subunit protein uL11m</fullName>
    </recommendedName>
    <alternativeName>
        <fullName evidence="9">39S ribosomal protein L11, mitochondrial</fullName>
    </alternativeName>
</protein>
<dbReference type="Gene3D" id="1.10.10.250">
    <property type="entry name" value="Ribosomal protein L11, C-terminal domain"/>
    <property type="match status" value="1"/>
</dbReference>
<evidence type="ECO:0000256" key="7">
    <source>
        <dbReference type="ARBA" id="ARBA00038782"/>
    </source>
</evidence>
<keyword evidence="14" id="KW-1185">Reference proteome</keyword>
<dbReference type="Proteomes" id="UP001162156">
    <property type="component" value="Unassembled WGS sequence"/>
</dbReference>
<dbReference type="PANTHER" id="PTHR11661:SF1">
    <property type="entry name" value="LARGE RIBOSOMAL SUBUNIT PROTEIN UL11M"/>
    <property type="match status" value="1"/>
</dbReference>
<comment type="subcellular location">
    <subcellularLocation>
        <location evidence="1">Mitochondrion</location>
    </subcellularLocation>
</comment>
<evidence type="ECO:0000313" key="13">
    <source>
        <dbReference type="EMBL" id="KAJ8935443.1"/>
    </source>
</evidence>
<dbReference type="PANTHER" id="PTHR11661">
    <property type="entry name" value="60S RIBOSOMAL PROTEIN L12"/>
    <property type="match status" value="1"/>
</dbReference>
<dbReference type="SMART" id="SM00649">
    <property type="entry name" value="RL11"/>
    <property type="match status" value="1"/>
</dbReference>
<evidence type="ECO:0000256" key="4">
    <source>
        <dbReference type="ARBA" id="ARBA00022980"/>
    </source>
</evidence>
<feature type="domain" description="Large ribosomal subunit protein uL11 C-terminal" evidence="11">
    <location>
        <begin position="87"/>
        <end position="156"/>
    </location>
</feature>
<dbReference type="Pfam" id="PF03946">
    <property type="entry name" value="Ribosomal_L11_N"/>
    <property type="match status" value="1"/>
</dbReference>
<evidence type="ECO:0000256" key="3">
    <source>
        <dbReference type="ARBA" id="ARBA00022946"/>
    </source>
</evidence>
<comment type="subunit">
    <text evidence="7">Component of the mitochondrial ribosome large subunit (39S) which comprises a 16S rRNA and about 50 distinct proteins.</text>
</comment>
<dbReference type="GO" id="GO:0005762">
    <property type="term" value="C:mitochondrial large ribosomal subunit"/>
    <property type="evidence" value="ECO:0007669"/>
    <property type="project" value="TreeGrafter"/>
</dbReference>
<dbReference type="FunFam" id="1.10.10.250:FF:000003">
    <property type="entry name" value="Mitochondrial ribosomal protein L11"/>
    <property type="match status" value="1"/>
</dbReference>
<dbReference type="SUPFAM" id="SSF46906">
    <property type="entry name" value="Ribosomal protein L11, C-terminal domain"/>
    <property type="match status" value="1"/>
</dbReference>
<dbReference type="Gene3D" id="3.30.1550.10">
    <property type="entry name" value="Ribosomal protein L11/L12, N-terminal domain"/>
    <property type="match status" value="1"/>
</dbReference>
<organism evidence="13 14">
    <name type="scientific">Rhamnusium bicolor</name>
    <dbReference type="NCBI Taxonomy" id="1586634"/>
    <lineage>
        <taxon>Eukaryota</taxon>
        <taxon>Metazoa</taxon>
        <taxon>Ecdysozoa</taxon>
        <taxon>Arthropoda</taxon>
        <taxon>Hexapoda</taxon>
        <taxon>Insecta</taxon>
        <taxon>Pterygota</taxon>
        <taxon>Neoptera</taxon>
        <taxon>Endopterygota</taxon>
        <taxon>Coleoptera</taxon>
        <taxon>Polyphaga</taxon>
        <taxon>Cucujiformia</taxon>
        <taxon>Chrysomeloidea</taxon>
        <taxon>Cerambycidae</taxon>
        <taxon>Lepturinae</taxon>
        <taxon>Rhagiini</taxon>
        <taxon>Rhamnusium</taxon>
    </lineage>
</organism>
<evidence type="ECO:0000259" key="11">
    <source>
        <dbReference type="Pfam" id="PF00298"/>
    </source>
</evidence>
<evidence type="ECO:0000313" key="14">
    <source>
        <dbReference type="Proteomes" id="UP001162156"/>
    </source>
</evidence>
<reference evidence="13" key="1">
    <citation type="journal article" date="2023" name="Insect Mol. Biol.">
        <title>Genome sequencing provides insights into the evolution of gene families encoding plant cell wall-degrading enzymes in longhorned beetles.</title>
        <authorList>
            <person name="Shin N.R."/>
            <person name="Okamura Y."/>
            <person name="Kirsch R."/>
            <person name="Pauchet Y."/>
        </authorList>
    </citation>
    <scope>NUCLEOTIDE SEQUENCE</scope>
    <source>
        <strain evidence="13">RBIC_L_NR</strain>
    </source>
</reference>
<dbReference type="GO" id="GO:0003735">
    <property type="term" value="F:structural constituent of ribosome"/>
    <property type="evidence" value="ECO:0007669"/>
    <property type="project" value="InterPro"/>
</dbReference>
<name>A0AAV8X921_9CUCU</name>
<evidence type="ECO:0000256" key="2">
    <source>
        <dbReference type="ARBA" id="ARBA00010537"/>
    </source>
</evidence>
<comment type="similarity">
    <text evidence="2 10">Belongs to the universal ribosomal protein uL11 family.</text>
</comment>
<feature type="domain" description="Large ribosomal subunit protein uL11 N-terminal" evidence="12">
    <location>
        <begin position="24"/>
        <end position="81"/>
    </location>
</feature>
<dbReference type="Pfam" id="PF00298">
    <property type="entry name" value="Ribosomal_L11"/>
    <property type="match status" value="1"/>
</dbReference>
<evidence type="ECO:0000259" key="12">
    <source>
        <dbReference type="Pfam" id="PF03946"/>
    </source>
</evidence>
<evidence type="ECO:0000256" key="6">
    <source>
        <dbReference type="ARBA" id="ARBA00023274"/>
    </source>
</evidence>
<dbReference type="FunFam" id="3.30.1550.10:FF:000003">
    <property type="entry name" value="39S ribosomal protein L11, mitochondrial"/>
    <property type="match status" value="1"/>
</dbReference>
<keyword evidence="4 10" id="KW-0689">Ribosomal protein</keyword>
<dbReference type="HAMAP" id="MF_00736">
    <property type="entry name" value="Ribosomal_uL11"/>
    <property type="match status" value="1"/>
</dbReference>
<evidence type="ECO:0000256" key="10">
    <source>
        <dbReference type="RuleBase" id="RU003978"/>
    </source>
</evidence>
<dbReference type="SUPFAM" id="SSF54747">
    <property type="entry name" value="Ribosomal L11/L12e N-terminal domain"/>
    <property type="match status" value="1"/>
</dbReference>